<reference evidence="3" key="1">
    <citation type="submission" date="2022-11" db="UniProtKB">
        <authorList>
            <consortium name="WormBaseParasite"/>
        </authorList>
    </citation>
    <scope>IDENTIFICATION</scope>
</reference>
<feature type="signal peptide" evidence="1">
    <location>
        <begin position="1"/>
        <end position="32"/>
    </location>
</feature>
<dbReference type="WBParaSite" id="nRc.2.0.1.t16866-RA">
    <property type="protein sequence ID" value="nRc.2.0.1.t16866-RA"/>
    <property type="gene ID" value="nRc.2.0.1.g16866"/>
</dbReference>
<accession>A0A915ISS1</accession>
<dbReference type="AlphaFoldDB" id="A0A915ISS1"/>
<feature type="chain" id="PRO_5037057223" evidence="1">
    <location>
        <begin position="33"/>
        <end position="126"/>
    </location>
</feature>
<dbReference type="Proteomes" id="UP000887565">
    <property type="component" value="Unplaced"/>
</dbReference>
<organism evidence="2 3">
    <name type="scientific">Romanomermis culicivorax</name>
    <name type="common">Nematode worm</name>
    <dbReference type="NCBI Taxonomy" id="13658"/>
    <lineage>
        <taxon>Eukaryota</taxon>
        <taxon>Metazoa</taxon>
        <taxon>Ecdysozoa</taxon>
        <taxon>Nematoda</taxon>
        <taxon>Enoplea</taxon>
        <taxon>Dorylaimia</taxon>
        <taxon>Mermithida</taxon>
        <taxon>Mermithoidea</taxon>
        <taxon>Mermithidae</taxon>
        <taxon>Romanomermis</taxon>
    </lineage>
</organism>
<sequence>MQQREEQQISKMLVAKFFLLFSLFFGAAVVEAAPRVNLVGRPEVECRRLSCYPACCRVVPKAVDEDSSNSKLLYYLLKQRQTRSLDMIDAPTFGSSTGNFGDFGGFDNYRFGELKRTGNGHNSMNL</sequence>
<evidence type="ECO:0000313" key="2">
    <source>
        <dbReference type="Proteomes" id="UP000887565"/>
    </source>
</evidence>
<protein>
    <submittedName>
        <fullName evidence="3">Uncharacterized protein</fullName>
    </submittedName>
</protein>
<evidence type="ECO:0000256" key="1">
    <source>
        <dbReference type="SAM" id="SignalP"/>
    </source>
</evidence>
<keyword evidence="1" id="KW-0732">Signal</keyword>
<keyword evidence="2" id="KW-1185">Reference proteome</keyword>
<name>A0A915ISS1_ROMCU</name>
<evidence type="ECO:0000313" key="3">
    <source>
        <dbReference type="WBParaSite" id="nRc.2.0.1.t16866-RA"/>
    </source>
</evidence>
<proteinExistence type="predicted"/>